<evidence type="ECO:0000313" key="1">
    <source>
        <dbReference type="EMBL" id="CAG8587193.1"/>
    </source>
</evidence>
<evidence type="ECO:0000313" key="2">
    <source>
        <dbReference type="Proteomes" id="UP000789920"/>
    </source>
</evidence>
<protein>
    <submittedName>
        <fullName evidence="1">32601_t:CDS:1</fullName>
    </submittedName>
</protein>
<accession>A0ACA9MHV4</accession>
<gene>
    <name evidence="1" type="ORF">RPERSI_LOCUS5391</name>
</gene>
<reference evidence="1" key="1">
    <citation type="submission" date="2021-06" db="EMBL/GenBank/DDBJ databases">
        <authorList>
            <person name="Kallberg Y."/>
            <person name="Tangrot J."/>
            <person name="Rosling A."/>
        </authorList>
    </citation>
    <scope>NUCLEOTIDE SEQUENCE</scope>
    <source>
        <strain evidence="1">MA461A</strain>
    </source>
</reference>
<feature type="non-terminal residue" evidence="1">
    <location>
        <position position="804"/>
    </location>
</feature>
<dbReference type="EMBL" id="CAJVQC010008034">
    <property type="protein sequence ID" value="CAG8587193.1"/>
    <property type="molecule type" value="Genomic_DNA"/>
</dbReference>
<name>A0ACA9MHV4_9GLOM</name>
<proteinExistence type="predicted"/>
<sequence>MQMEYEIIGKNDEFGDDTCAKESSHFEQASDFFSRLKILLEDAHHIETNNEDDIEQERNLTNLIDLINPYQEQPFLLDPHLENMVKPVIELLRTYIKTINVQGSKFSKDAQNKPDFIQIPKKIKRLFILLYYLMKIRGYKTIVKFFTHEVSDLEPTFYFMVAQDPKDYTGWETRYVLLIWLSLICMIPFDLKTVDSLAAAEEDKFPLVDHMIELSKFYLKVTGKERDGAAVFLSRLLTRRDIAELYLANYIKWAQDEVRNEKDVFTITGILTSLCAIYKLGQRQTLLPTLESVLPCLNLLEGNQLFVNNTLIRKLLVKLAQRIGLCYLKPKVASWRYQRGSRSLKDNLDALSKTTTIDPSNVHQSLEDENDEDEEVPEQLEEIIDILLNGLRSKDTVVRWSAAKGIGRIAQRLPRELADDVIGSLFELFSENTYKNNDGVLELSAVSDHTWHGVCLAIAELARRGLLLPERLSEVIPWVTKALKFDQKRGSHSIGAHVRDAACYVCWSFARAYAPEIIAPYVVELSNNLVVVSVFDREVNVRRASSAAFQENVGRQGIFPHGLEIITTADYFTVGNRINAFLDISVKIAEFVEYRYHLIDHLSKQTISNWDKSMRVLGAKALHNLVPLDPDYFINKVLPFLIPQALSPDMHTRHGVLLAIGEICLAWSNLQKDDKSWIDRHKDLIMNVANIVGSLPENVFTDFGSEVTAQAAVSHIASLAKARWPVTDEVLKKWKSVVYDLLSRKDEIGQEIAAHAVEALVAQHGIDESEINIYPSTKKETKVWNDPETRRNAMISLAKISKKL</sequence>
<organism evidence="1 2">
    <name type="scientific">Racocetra persica</name>
    <dbReference type="NCBI Taxonomy" id="160502"/>
    <lineage>
        <taxon>Eukaryota</taxon>
        <taxon>Fungi</taxon>
        <taxon>Fungi incertae sedis</taxon>
        <taxon>Mucoromycota</taxon>
        <taxon>Glomeromycotina</taxon>
        <taxon>Glomeromycetes</taxon>
        <taxon>Diversisporales</taxon>
        <taxon>Gigasporaceae</taxon>
        <taxon>Racocetra</taxon>
    </lineage>
</organism>
<dbReference type="Proteomes" id="UP000789920">
    <property type="component" value="Unassembled WGS sequence"/>
</dbReference>
<comment type="caution">
    <text evidence="1">The sequence shown here is derived from an EMBL/GenBank/DDBJ whole genome shotgun (WGS) entry which is preliminary data.</text>
</comment>
<keyword evidence="2" id="KW-1185">Reference proteome</keyword>